<dbReference type="InterPro" id="IPR020850">
    <property type="entry name" value="GED_dom"/>
</dbReference>
<dbReference type="Proteomes" id="UP000053257">
    <property type="component" value="Unassembled WGS sequence"/>
</dbReference>
<evidence type="ECO:0000256" key="1">
    <source>
        <dbReference type="ARBA" id="ARBA00022741"/>
    </source>
</evidence>
<dbReference type="EMBL" id="KN840682">
    <property type="protein sequence ID" value="KIP02342.1"/>
    <property type="molecule type" value="Genomic_DNA"/>
</dbReference>
<dbReference type="STRING" id="745531.A0A0C3S0B1"/>
<dbReference type="SMART" id="SM00053">
    <property type="entry name" value="DYNc"/>
    <property type="match status" value="1"/>
</dbReference>
<evidence type="ECO:0000313" key="5">
    <source>
        <dbReference type="EMBL" id="KIP02342.1"/>
    </source>
</evidence>
<evidence type="ECO:0000259" key="3">
    <source>
        <dbReference type="PROSITE" id="PS51388"/>
    </source>
</evidence>
<organism evidence="5 6">
    <name type="scientific">Phlebiopsis gigantea (strain 11061_1 CR5-6)</name>
    <name type="common">White-rot fungus</name>
    <name type="synonym">Peniophora gigantea</name>
    <dbReference type="NCBI Taxonomy" id="745531"/>
    <lineage>
        <taxon>Eukaryota</taxon>
        <taxon>Fungi</taxon>
        <taxon>Dikarya</taxon>
        <taxon>Basidiomycota</taxon>
        <taxon>Agaricomycotina</taxon>
        <taxon>Agaricomycetes</taxon>
        <taxon>Polyporales</taxon>
        <taxon>Phanerochaetaceae</taxon>
        <taxon>Phlebiopsis</taxon>
    </lineage>
</organism>
<dbReference type="InterPro" id="IPR000375">
    <property type="entry name" value="Dynamin_stalk"/>
</dbReference>
<dbReference type="PRINTS" id="PR00195">
    <property type="entry name" value="DYNAMIN"/>
</dbReference>
<sequence length="725" mass="80933">MPETTPKRRAMDQTDIATSQFALVARELIKLITSLRALGAQADFDLPRIAVIGNQSAGKSSLVEAISGISVPRSHGTCTRCPMECRLTNSEGPWRCQILLRREMDETGQRSPTKEEKFGPLLRDKSELEEMIRRAQLAVLNPGLSATFFETFDTRSLPFGSKPAESPKQLAFSSSVVCLDLAGPDLPDLSFIDLPGIISTVDKGEDKGNIDAVKAMVQEHIKGNTLILLTTTMRDDINNQGAAHLAQLEDPSGGRTIGVLTKPDLIQDGEEDGWLKILQGSSHQLTHGYFITKHPSPKELEEHVSHEDAREREEKFFETSPPWSYKLELRSRMGTPSLTRELSALLGALIRKSLPALREEADASLGVVKESLDRLPPPPSDNPATELLQMVNNLLVDVQALVNGTDGFERLLQRCRPAHQQLKFDILSTAPNFKPFKSETGNSNGFKAVIDQDDADFQESGTHVSKALYLDNIKSYIQRSLPFNVPFSVKVDLIKRSFENWEAHCLTCFDTIHRATVAELRSLAQQYFGGFSGTTLLADVRLLVDDLVEKHRLKTLELVKFQLELEDPPFTVNDHYFSACRDNYLAQYKAASKVAADPIVVRQVLASLASLGYNVTQGDLAKLQKEDKYDEEFIVMAETSAYFRVAYKRVIDNIPRVIDHAFLRAIVKELYPTLVTGLALAGDNAAEQAARYLAEDHQVRAERRHLTQKKGRLEEALKELRKFQL</sequence>
<dbReference type="Pfam" id="PF01031">
    <property type="entry name" value="Dynamin_M"/>
    <property type="match status" value="1"/>
</dbReference>
<dbReference type="InterPro" id="IPR030381">
    <property type="entry name" value="G_DYNAMIN_dom"/>
</dbReference>
<dbReference type="InterPro" id="IPR027417">
    <property type="entry name" value="P-loop_NTPase"/>
</dbReference>
<dbReference type="GO" id="GO:0005525">
    <property type="term" value="F:GTP binding"/>
    <property type="evidence" value="ECO:0007669"/>
    <property type="project" value="InterPro"/>
</dbReference>
<dbReference type="OrthoDB" id="5061070at2759"/>
<dbReference type="GO" id="GO:0005886">
    <property type="term" value="C:plasma membrane"/>
    <property type="evidence" value="ECO:0007669"/>
    <property type="project" value="TreeGrafter"/>
</dbReference>
<dbReference type="HOGENOM" id="CLU_008964_4_1_1"/>
<dbReference type="GO" id="GO:0005874">
    <property type="term" value="C:microtubule"/>
    <property type="evidence" value="ECO:0007669"/>
    <property type="project" value="TreeGrafter"/>
</dbReference>
<dbReference type="CDD" id="cd08771">
    <property type="entry name" value="DLP_1"/>
    <property type="match status" value="1"/>
</dbReference>
<dbReference type="GO" id="GO:0031623">
    <property type="term" value="P:receptor internalization"/>
    <property type="evidence" value="ECO:0007669"/>
    <property type="project" value="TreeGrafter"/>
</dbReference>
<accession>A0A0C3S0B1</accession>
<dbReference type="PROSITE" id="PS51388">
    <property type="entry name" value="GED"/>
    <property type="match status" value="1"/>
</dbReference>
<dbReference type="Gene3D" id="3.40.50.300">
    <property type="entry name" value="P-loop containing nucleotide triphosphate hydrolases"/>
    <property type="match status" value="1"/>
</dbReference>
<dbReference type="InterPro" id="IPR045063">
    <property type="entry name" value="Dynamin_N"/>
</dbReference>
<dbReference type="PROSITE" id="PS51718">
    <property type="entry name" value="G_DYNAMIN_2"/>
    <property type="match status" value="1"/>
</dbReference>
<evidence type="ECO:0000313" key="6">
    <source>
        <dbReference type="Proteomes" id="UP000053257"/>
    </source>
</evidence>
<dbReference type="SUPFAM" id="SSF52540">
    <property type="entry name" value="P-loop containing nucleoside triphosphate hydrolases"/>
    <property type="match status" value="1"/>
</dbReference>
<evidence type="ECO:0008006" key="7">
    <source>
        <dbReference type="Google" id="ProtNLM"/>
    </source>
</evidence>
<gene>
    <name evidence="5" type="ORF">PHLGIDRAFT_32230</name>
</gene>
<dbReference type="GO" id="GO:0003924">
    <property type="term" value="F:GTPase activity"/>
    <property type="evidence" value="ECO:0007669"/>
    <property type="project" value="InterPro"/>
</dbReference>
<evidence type="ECO:0000259" key="4">
    <source>
        <dbReference type="PROSITE" id="PS51718"/>
    </source>
</evidence>
<keyword evidence="2" id="KW-0342">GTP-binding</keyword>
<evidence type="ECO:0000256" key="2">
    <source>
        <dbReference type="ARBA" id="ARBA00023134"/>
    </source>
</evidence>
<dbReference type="Pfam" id="PF00350">
    <property type="entry name" value="Dynamin_N"/>
    <property type="match status" value="1"/>
</dbReference>
<dbReference type="InterPro" id="IPR003130">
    <property type="entry name" value="GED"/>
</dbReference>
<dbReference type="Gene3D" id="1.20.120.1240">
    <property type="entry name" value="Dynamin, middle domain"/>
    <property type="match status" value="1"/>
</dbReference>
<name>A0A0C3S0B1_PHLG1</name>
<feature type="domain" description="GED" evidence="3">
    <location>
        <begin position="632"/>
        <end position="725"/>
    </location>
</feature>
<dbReference type="InterPro" id="IPR022812">
    <property type="entry name" value="Dynamin"/>
</dbReference>
<reference evidence="5 6" key="1">
    <citation type="journal article" date="2014" name="PLoS Genet.">
        <title>Analysis of the Phlebiopsis gigantea genome, transcriptome and secretome provides insight into its pioneer colonization strategies of wood.</title>
        <authorList>
            <person name="Hori C."/>
            <person name="Ishida T."/>
            <person name="Igarashi K."/>
            <person name="Samejima M."/>
            <person name="Suzuki H."/>
            <person name="Master E."/>
            <person name="Ferreira P."/>
            <person name="Ruiz-Duenas F.J."/>
            <person name="Held B."/>
            <person name="Canessa P."/>
            <person name="Larrondo L.F."/>
            <person name="Schmoll M."/>
            <person name="Druzhinina I.S."/>
            <person name="Kubicek C.P."/>
            <person name="Gaskell J.A."/>
            <person name="Kersten P."/>
            <person name="St John F."/>
            <person name="Glasner J."/>
            <person name="Sabat G."/>
            <person name="Splinter BonDurant S."/>
            <person name="Syed K."/>
            <person name="Yadav J."/>
            <person name="Mgbeahuruike A.C."/>
            <person name="Kovalchuk A."/>
            <person name="Asiegbu F.O."/>
            <person name="Lackner G."/>
            <person name="Hoffmeister D."/>
            <person name="Rencoret J."/>
            <person name="Gutierrez A."/>
            <person name="Sun H."/>
            <person name="Lindquist E."/>
            <person name="Barry K."/>
            <person name="Riley R."/>
            <person name="Grigoriev I.V."/>
            <person name="Henrissat B."/>
            <person name="Kues U."/>
            <person name="Berka R.M."/>
            <person name="Martinez A.T."/>
            <person name="Covert S.F."/>
            <person name="Blanchette R.A."/>
            <person name="Cullen D."/>
        </authorList>
    </citation>
    <scope>NUCLEOTIDE SEQUENCE [LARGE SCALE GENOMIC DNA]</scope>
    <source>
        <strain evidence="5 6">11061_1 CR5-6</strain>
    </source>
</reference>
<dbReference type="PANTHER" id="PTHR11566:SF131">
    <property type="entry name" value="GTPASE, PUTATIVE (AFU_ORTHOLOGUE AFUA_6G07630)-RELATED"/>
    <property type="match status" value="1"/>
</dbReference>
<feature type="domain" description="Dynamin-type G" evidence="4">
    <location>
        <begin position="43"/>
        <end position="355"/>
    </location>
</feature>
<keyword evidence="6" id="KW-1185">Reference proteome</keyword>
<proteinExistence type="predicted"/>
<dbReference type="Pfam" id="PF02212">
    <property type="entry name" value="GED"/>
    <property type="match status" value="1"/>
</dbReference>
<dbReference type="PANTHER" id="PTHR11566">
    <property type="entry name" value="DYNAMIN"/>
    <property type="match status" value="1"/>
</dbReference>
<protein>
    <recommendedName>
        <fullName evidence="7">GED domain-containing protein</fullName>
    </recommendedName>
</protein>
<dbReference type="AlphaFoldDB" id="A0A0C3S0B1"/>
<dbReference type="GO" id="GO:0008017">
    <property type="term" value="F:microtubule binding"/>
    <property type="evidence" value="ECO:0007669"/>
    <property type="project" value="TreeGrafter"/>
</dbReference>
<dbReference type="GO" id="GO:0005737">
    <property type="term" value="C:cytoplasm"/>
    <property type="evidence" value="ECO:0007669"/>
    <property type="project" value="TreeGrafter"/>
</dbReference>
<dbReference type="InterPro" id="IPR001401">
    <property type="entry name" value="Dynamin_GTPase"/>
</dbReference>
<keyword evidence="1" id="KW-0547">Nucleotide-binding</keyword>